<name>A0A8S1IZ30_9CHLO</name>
<dbReference type="OrthoDB" id="427480at2759"/>
<reference evidence="3" key="1">
    <citation type="submission" date="2020-12" db="EMBL/GenBank/DDBJ databases">
        <authorList>
            <person name="Iha C."/>
        </authorList>
    </citation>
    <scope>NUCLEOTIDE SEQUENCE</scope>
</reference>
<feature type="domain" description="ABC1 atypical kinase-like" evidence="2">
    <location>
        <begin position="167"/>
        <end position="365"/>
    </location>
</feature>
<dbReference type="InterPro" id="IPR011009">
    <property type="entry name" value="Kinase-like_dom_sf"/>
</dbReference>
<feature type="non-terminal residue" evidence="3">
    <location>
        <position position="365"/>
    </location>
</feature>
<protein>
    <recommendedName>
        <fullName evidence="2">ABC1 atypical kinase-like domain-containing protein</fullName>
    </recommendedName>
</protein>
<evidence type="ECO:0000259" key="2">
    <source>
        <dbReference type="Pfam" id="PF03109"/>
    </source>
</evidence>
<accession>A0A8S1IZ30</accession>
<dbReference type="Pfam" id="PF03109">
    <property type="entry name" value="ABC1"/>
    <property type="match status" value="1"/>
</dbReference>
<dbReference type="PANTHER" id="PTHR43173:SF22">
    <property type="entry name" value="OS07G0227800 PROTEIN"/>
    <property type="match status" value="1"/>
</dbReference>
<evidence type="ECO:0000313" key="3">
    <source>
        <dbReference type="EMBL" id="CAD7700169.1"/>
    </source>
</evidence>
<gene>
    <name evidence="3" type="ORF">OSTQU699_LOCUS5528</name>
</gene>
<dbReference type="InterPro" id="IPR051130">
    <property type="entry name" value="Mito_struct-func_regulator"/>
</dbReference>
<dbReference type="GO" id="GO:0010287">
    <property type="term" value="C:plastoglobule"/>
    <property type="evidence" value="ECO:0007669"/>
    <property type="project" value="TreeGrafter"/>
</dbReference>
<feature type="region of interest" description="Disordered" evidence="1">
    <location>
        <begin position="1"/>
        <end position="45"/>
    </location>
</feature>
<dbReference type="AlphaFoldDB" id="A0A8S1IZ30"/>
<sequence length="365" mass="39607">MAPSLPTPGPRGAALTPRSPALPSIPARRHAASRPARQPLDVARADSSNAAGWASTVADAASARRSDPADYLASRAALLPELIQDVARIAIGSGSRGVVRTAQAAEAVLMTIREQAGKSGGFDPAPRLLRRLFERLGATYIKLGQFIASSPTLFPEEFVLEFQACLDKTEPVPFEVIRRRIKEELGRPAEAVFASLRAEPMASASVAQVHEAVLKDSGKRVAVKVLKPGVEDVLTTDLDFLYVVSRVLEFLTPDLSRTSLSGIVSDIRNTIEEEVDFKKEAEHIAHFRNYLDTSGMSRFATCPFVYKQLSSSKVLTMEYLEGAALTDLETIKRTTRADPEQTLISALNTWTGSLIAAETFHADVH</sequence>
<dbReference type="PANTHER" id="PTHR43173">
    <property type="entry name" value="ABC1 FAMILY PROTEIN"/>
    <property type="match status" value="1"/>
</dbReference>
<proteinExistence type="predicted"/>
<dbReference type="EMBL" id="CAJHUC010001190">
    <property type="protein sequence ID" value="CAD7700169.1"/>
    <property type="molecule type" value="Genomic_DNA"/>
</dbReference>
<dbReference type="SUPFAM" id="SSF56112">
    <property type="entry name" value="Protein kinase-like (PK-like)"/>
    <property type="match status" value="1"/>
</dbReference>
<dbReference type="CDD" id="cd05121">
    <property type="entry name" value="ABC1_ADCK3-like"/>
    <property type="match status" value="1"/>
</dbReference>
<evidence type="ECO:0000313" key="4">
    <source>
        <dbReference type="Proteomes" id="UP000708148"/>
    </source>
</evidence>
<organism evidence="3 4">
    <name type="scientific">Ostreobium quekettii</name>
    <dbReference type="NCBI Taxonomy" id="121088"/>
    <lineage>
        <taxon>Eukaryota</taxon>
        <taxon>Viridiplantae</taxon>
        <taxon>Chlorophyta</taxon>
        <taxon>core chlorophytes</taxon>
        <taxon>Ulvophyceae</taxon>
        <taxon>TCBD clade</taxon>
        <taxon>Bryopsidales</taxon>
        <taxon>Ostreobineae</taxon>
        <taxon>Ostreobiaceae</taxon>
        <taxon>Ostreobium</taxon>
    </lineage>
</organism>
<keyword evidence="4" id="KW-1185">Reference proteome</keyword>
<evidence type="ECO:0000256" key="1">
    <source>
        <dbReference type="SAM" id="MobiDB-lite"/>
    </source>
</evidence>
<comment type="caution">
    <text evidence="3">The sequence shown here is derived from an EMBL/GenBank/DDBJ whole genome shotgun (WGS) entry which is preliminary data.</text>
</comment>
<dbReference type="GO" id="GO:0005886">
    <property type="term" value="C:plasma membrane"/>
    <property type="evidence" value="ECO:0007669"/>
    <property type="project" value="TreeGrafter"/>
</dbReference>
<dbReference type="InterPro" id="IPR004147">
    <property type="entry name" value="ABC1_dom"/>
</dbReference>
<dbReference type="Proteomes" id="UP000708148">
    <property type="component" value="Unassembled WGS sequence"/>
</dbReference>